<dbReference type="GO" id="GO:0005886">
    <property type="term" value="C:plasma membrane"/>
    <property type="evidence" value="ECO:0007669"/>
    <property type="project" value="UniProtKB-SubCell"/>
</dbReference>
<comment type="function">
    <text evidence="1">Cell wall formation. Synthesis of cross-linked peptidoglycan from the lipid intermediates. The enzyme has a penicillin-insensitive transglycosylase N-terminal domain (formation of linear glycan strands) and a penicillin-sensitive transpeptidase C-terminal domain (cross-linking of the peptide subunits).</text>
</comment>
<feature type="region of interest" description="Disordered" evidence="16">
    <location>
        <begin position="745"/>
        <end position="824"/>
    </location>
</feature>
<evidence type="ECO:0000256" key="3">
    <source>
        <dbReference type="ARBA" id="ARBA00012448"/>
    </source>
</evidence>
<name>G9X2Y2_9FIRM</name>
<evidence type="ECO:0000256" key="10">
    <source>
        <dbReference type="ARBA" id="ARBA00022968"/>
    </source>
</evidence>
<dbReference type="RefSeq" id="WP_009524975.1">
    <property type="nucleotide sequence ID" value="NZ_JH414548.1"/>
</dbReference>
<keyword evidence="8" id="KW-0808">Transferase</keyword>
<sequence>MSKQKKGVVKSIFKYFFLFIILISLLGGIVLMAGYLAIANSFPDVKTQNIDSLLQETSFIYDDEGNISEKIQSNVYRTIVPIEDIPMQLQRAFISIEDERFYEHFGIDVKRLFGALWHDIKVGALAQGGSTITMQLSKNLLTTSDPNFTRKLTDIVYAMEMEKRLSKTQILYAYLNTVFLGSNVHGVQAAAKSYFNKNVSELNLAESAMIAGITQYPTKYIPYKLKEIAYGEDVSNMQLKLYPPNNSYIPTENDLQVYSVLRNTGKIDQYEYMLLKNGSLVVTKAELNPDSVNRQKVVLKKMLELGAINNEQYQEALNTPITISFPPRNNSGISSYFNDRVKSEAVKILIELGNSEEKANNLLKFGGLKIYSTLNTKIQRILENEFADSSNFPNSFVDDNGVIQPQGAMVVIDQKTGYVKALIGGRGQAGNYIYDRTDSPRQPGSAIKPLAVYLLALKDGMRPTTIIDDSPRKDDSMPGGYWPNNIYNVYYGNATMKKLLEVSSNVAAVKTLETLGSTRIKAINRSLDYLEQMGFAHLVRSSQNTVSNDENLSLALGGITNGVTPLEMASAYSGIANLGKQIKPSFITKIVDANDKLIYEFRPNIFEMIDEENAYRMTDMLQGVVINGSGKSAILDNMPSAGKTGTTDSRKDVYFVGYTPYYTASVWIGADTPTPLDYSSGVPATIWKKVMNGIDRELNLQNVSFQAPSTMNVEKEKEEEQKVIDMRRTDPGQEQLLDGLLFNENGENSVQNNSQKNQNVDNTQNSNENTTQQTRQPVQQQPVQQQPAQQNTTQQQDTAPPPEVPYEDTNNNNNAVSDDSSSIF</sequence>
<evidence type="ECO:0000256" key="9">
    <source>
        <dbReference type="ARBA" id="ARBA00022801"/>
    </source>
</evidence>
<dbReference type="SUPFAM" id="SSF53955">
    <property type="entry name" value="Lysozyme-like"/>
    <property type="match status" value="1"/>
</dbReference>
<comment type="subcellular location">
    <subcellularLocation>
        <location evidence="2">Cell membrane</location>
        <topology evidence="2">Single-pass type II membrane protein</topology>
    </subcellularLocation>
</comment>
<dbReference type="Gene3D" id="1.10.3810.10">
    <property type="entry name" value="Biosynthetic peptidoglycan transglycosylase-like"/>
    <property type="match status" value="1"/>
</dbReference>
<evidence type="ECO:0000256" key="4">
    <source>
        <dbReference type="ARBA" id="ARBA00018638"/>
    </source>
</evidence>
<evidence type="ECO:0000256" key="2">
    <source>
        <dbReference type="ARBA" id="ARBA00004401"/>
    </source>
</evidence>
<dbReference type="InterPro" id="IPR001264">
    <property type="entry name" value="Glyco_trans_51"/>
</dbReference>
<evidence type="ECO:0000256" key="13">
    <source>
        <dbReference type="ARBA" id="ARBA00034000"/>
    </source>
</evidence>
<dbReference type="GO" id="GO:0046677">
    <property type="term" value="P:response to antibiotic"/>
    <property type="evidence" value="ECO:0007669"/>
    <property type="project" value="UniProtKB-KW"/>
</dbReference>
<evidence type="ECO:0000256" key="17">
    <source>
        <dbReference type="SAM" id="Phobius"/>
    </source>
</evidence>
<keyword evidence="10" id="KW-0735">Signal-anchor</keyword>
<dbReference type="PANTHER" id="PTHR32282:SF33">
    <property type="entry name" value="PEPTIDOGLYCAN GLYCOSYLTRANSFERASE"/>
    <property type="match status" value="1"/>
</dbReference>
<dbReference type="PATRIC" id="fig|796937.3.peg.1972"/>
<dbReference type="UniPathway" id="UPA00219"/>
<keyword evidence="9" id="KW-0378">Hydrolase</keyword>
<dbReference type="HOGENOM" id="CLU_006354_2_2_9"/>
<dbReference type="Pfam" id="PF00912">
    <property type="entry name" value="Transgly"/>
    <property type="match status" value="1"/>
</dbReference>
<feature type="compositionally biased region" description="Low complexity" evidence="16">
    <location>
        <begin position="748"/>
        <end position="798"/>
    </location>
</feature>
<evidence type="ECO:0000259" key="18">
    <source>
        <dbReference type="Pfam" id="PF00905"/>
    </source>
</evidence>
<evidence type="ECO:0000256" key="5">
    <source>
        <dbReference type="ARBA" id="ARBA00022645"/>
    </source>
</evidence>
<dbReference type="SUPFAM" id="SSF56601">
    <property type="entry name" value="beta-lactamase/transpeptidase-like"/>
    <property type="match status" value="1"/>
</dbReference>
<evidence type="ECO:0000259" key="19">
    <source>
        <dbReference type="Pfam" id="PF00912"/>
    </source>
</evidence>
<organism evidence="20 21">
    <name type="scientific">Peptoanaerobacter stomatis</name>
    <dbReference type="NCBI Taxonomy" id="796937"/>
    <lineage>
        <taxon>Bacteria</taxon>
        <taxon>Bacillati</taxon>
        <taxon>Bacillota</taxon>
        <taxon>Clostridia</taxon>
        <taxon>Peptostreptococcales</taxon>
        <taxon>Filifactoraceae</taxon>
        <taxon>Peptoanaerobacter</taxon>
    </lineage>
</organism>
<comment type="catalytic activity">
    <reaction evidence="15">
        <text>[GlcNAc-(1-&gt;4)-Mur2Ac(oyl-L-Ala-gamma-D-Glu-L-Lys-D-Ala-D-Ala)](n)-di-trans,octa-cis-undecaprenyl diphosphate + beta-D-GlcNAc-(1-&gt;4)-Mur2Ac(oyl-L-Ala-gamma-D-Glu-L-Lys-D-Ala-D-Ala)-di-trans,octa-cis-undecaprenyl diphosphate = [GlcNAc-(1-&gt;4)-Mur2Ac(oyl-L-Ala-gamma-D-Glu-L-Lys-D-Ala-D-Ala)](n+1)-di-trans,octa-cis-undecaprenyl diphosphate + di-trans,octa-cis-undecaprenyl diphosphate + H(+)</text>
        <dbReference type="Rhea" id="RHEA:23708"/>
        <dbReference type="Rhea" id="RHEA-COMP:9602"/>
        <dbReference type="Rhea" id="RHEA-COMP:9603"/>
        <dbReference type="ChEBI" id="CHEBI:15378"/>
        <dbReference type="ChEBI" id="CHEBI:58405"/>
        <dbReference type="ChEBI" id="CHEBI:60033"/>
        <dbReference type="ChEBI" id="CHEBI:78435"/>
        <dbReference type="EC" id="2.4.99.28"/>
    </reaction>
</comment>
<dbReference type="Gene3D" id="3.40.710.10">
    <property type="entry name" value="DD-peptidase/beta-lactamase superfamily"/>
    <property type="match status" value="1"/>
</dbReference>
<feature type="domain" description="Glycosyl transferase family 51" evidence="19">
    <location>
        <begin position="66"/>
        <end position="227"/>
    </location>
</feature>
<evidence type="ECO:0000256" key="16">
    <source>
        <dbReference type="SAM" id="MobiDB-lite"/>
    </source>
</evidence>
<accession>G9X2Y2</accession>
<comment type="catalytic activity">
    <reaction evidence="13">
        <text>Preferential cleavage: (Ac)2-L-Lys-D-Ala-|-D-Ala. Also transpeptidation of peptidyl-alanyl moieties that are N-acyl substituents of D-alanine.</text>
        <dbReference type="EC" id="3.4.16.4"/>
    </reaction>
</comment>
<evidence type="ECO:0000256" key="12">
    <source>
        <dbReference type="ARBA" id="ARBA00023268"/>
    </source>
</evidence>
<keyword evidence="17" id="KW-0472">Membrane</keyword>
<evidence type="ECO:0000256" key="14">
    <source>
        <dbReference type="ARBA" id="ARBA00044770"/>
    </source>
</evidence>
<reference evidence="20 21" key="1">
    <citation type="submission" date="2011-08" db="EMBL/GenBank/DDBJ databases">
        <title>The Genome Sequence of Eubacteriaceae bacterium ACC19a.</title>
        <authorList>
            <consortium name="The Broad Institute Genome Sequencing Platform"/>
            <person name="Earl A."/>
            <person name="Ward D."/>
            <person name="Feldgarden M."/>
            <person name="Gevers D."/>
            <person name="Sizova M."/>
            <person name="Hazen A."/>
            <person name="Epstein S."/>
            <person name="Young S.K."/>
            <person name="Zeng Q."/>
            <person name="Gargeya S."/>
            <person name="Fitzgerald M."/>
            <person name="Haas B."/>
            <person name="Abouelleil A."/>
            <person name="Alvarado L."/>
            <person name="Arachchi H.M."/>
            <person name="Berlin A."/>
            <person name="Brown A."/>
            <person name="Chapman S.B."/>
            <person name="Chen Z."/>
            <person name="Dunbar C."/>
            <person name="Freedman E."/>
            <person name="Gearin G."/>
            <person name="Gellesch M."/>
            <person name="Goldberg J."/>
            <person name="Griggs A."/>
            <person name="Gujja S."/>
            <person name="Heiman D."/>
            <person name="Howarth C."/>
            <person name="Larson L."/>
            <person name="Lui A."/>
            <person name="MacDonald P.J.P."/>
            <person name="Montmayeur A."/>
            <person name="Murphy C."/>
            <person name="Neiman D."/>
            <person name="Pearson M."/>
            <person name="Priest M."/>
            <person name="Roberts A."/>
            <person name="Saif S."/>
            <person name="Shea T."/>
            <person name="Shenoy N."/>
            <person name="Sisk P."/>
            <person name="Stolte C."/>
            <person name="Sykes S."/>
            <person name="Wortman J."/>
            <person name="Nusbaum C."/>
            <person name="Birren B."/>
        </authorList>
    </citation>
    <scope>NUCLEOTIDE SEQUENCE [LARGE SCALE GENOMIC DNA]</scope>
    <source>
        <strain evidence="20 21">ACC19a</strain>
    </source>
</reference>
<evidence type="ECO:0000313" key="20">
    <source>
        <dbReference type="EMBL" id="EHL11202.1"/>
    </source>
</evidence>
<evidence type="ECO:0000256" key="11">
    <source>
        <dbReference type="ARBA" id="ARBA00023251"/>
    </source>
</evidence>
<evidence type="ECO:0000256" key="6">
    <source>
        <dbReference type="ARBA" id="ARBA00022670"/>
    </source>
</evidence>
<keyword evidence="5" id="KW-0121">Carboxypeptidase</keyword>
<keyword evidence="17" id="KW-1133">Transmembrane helix</keyword>
<dbReference type="PANTHER" id="PTHR32282">
    <property type="entry name" value="BINDING PROTEIN TRANSPEPTIDASE, PUTATIVE-RELATED"/>
    <property type="match status" value="1"/>
</dbReference>
<dbReference type="GO" id="GO:0006508">
    <property type="term" value="P:proteolysis"/>
    <property type="evidence" value="ECO:0007669"/>
    <property type="project" value="UniProtKB-KW"/>
</dbReference>
<evidence type="ECO:0000256" key="7">
    <source>
        <dbReference type="ARBA" id="ARBA00022676"/>
    </source>
</evidence>
<dbReference type="EC" id="3.4.16.4" evidence="3"/>
<gene>
    <name evidence="20" type="ORF">HMPREF9629_00739</name>
</gene>
<dbReference type="InterPro" id="IPR050396">
    <property type="entry name" value="Glycosyltr_51/Transpeptidase"/>
</dbReference>
<evidence type="ECO:0000313" key="21">
    <source>
        <dbReference type="Proteomes" id="UP000006437"/>
    </source>
</evidence>
<keyword evidence="6" id="KW-0645">Protease</keyword>
<dbReference type="InterPro" id="IPR012338">
    <property type="entry name" value="Beta-lactam/transpept-like"/>
</dbReference>
<dbReference type="AlphaFoldDB" id="G9X2Y2"/>
<dbReference type="InterPro" id="IPR036950">
    <property type="entry name" value="PBP_transglycosylase"/>
</dbReference>
<dbReference type="InterPro" id="IPR023346">
    <property type="entry name" value="Lysozyme-like_dom_sf"/>
</dbReference>
<feature type="compositionally biased region" description="Polar residues" evidence="16">
    <location>
        <begin position="815"/>
        <end position="824"/>
    </location>
</feature>
<evidence type="ECO:0000256" key="8">
    <source>
        <dbReference type="ARBA" id="ARBA00022679"/>
    </source>
</evidence>
<dbReference type="GO" id="GO:0009002">
    <property type="term" value="F:serine-type D-Ala-D-Ala carboxypeptidase activity"/>
    <property type="evidence" value="ECO:0007669"/>
    <property type="project" value="UniProtKB-EC"/>
</dbReference>
<dbReference type="GO" id="GO:0008658">
    <property type="term" value="F:penicillin binding"/>
    <property type="evidence" value="ECO:0007669"/>
    <property type="project" value="InterPro"/>
</dbReference>
<dbReference type="GO" id="GO:0008955">
    <property type="term" value="F:peptidoglycan glycosyltransferase activity"/>
    <property type="evidence" value="ECO:0007669"/>
    <property type="project" value="UniProtKB-EC"/>
</dbReference>
<keyword evidence="12" id="KW-0511">Multifunctional enzyme</keyword>
<comment type="caution">
    <text evidence="20">The sequence shown here is derived from an EMBL/GenBank/DDBJ whole genome shotgun (WGS) entry which is preliminary data.</text>
</comment>
<dbReference type="GO" id="GO:0009252">
    <property type="term" value="P:peptidoglycan biosynthetic process"/>
    <property type="evidence" value="ECO:0007669"/>
    <property type="project" value="UniProtKB-UniPathway"/>
</dbReference>
<proteinExistence type="predicted"/>
<evidence type="ECO:0000256" key="15">
    <source>
        <dbReference type="ARBA" id="ARBA00049902"/>
    </source>
</evidence>
<keyword evidence="11" id="KW-0046">Antibiotic resistance</keyword>
<dbReference type="BioCyc" id="EBAC796937-HMP:GMGH-741-MONOMER"/>
<feature type="domain" description="Penicillin-binding protein transpeptidase" evidence="18">
    <location>
        <begin position="407"/>
        <end position="691"/>
    </location>
</feature>
<dbReference type="EC" id="2.4.99.28" evidence="14"/>
<dbReference type="EMBL" id="AFZE01000056">
    <property type="protein sequence ID" value="EHL11202.1"/>
    <property type="molecule type" value="Genomic_DNA"/>
</dbReference>
<dbReference type="Proteomes" id="UP000006437">
    <property type="component" value="Unassembled WGS sequence"/>
</dbReference>
<protein>
    <recommendedName>
        <fullName evidence="4">Penicillin-binding protein 1A</fullName>
        <ecNumber evidence="14">2.4.99.28</ecNumber>
        <ecNumber evidence="3">3.4.16.4</ecNumber>
    </recommendedName>
</protein>
<keyword evidence="7" id="KW-0328">Glycosyltransferase</keyword>
<feature type="transmembrane region" description="Helical" evidence="17">
    <location>
        <begin position="12"/>
        <end position="38"/>
    </location>
</feature>
<dbReference type="Pfam" id="PF00905">
    <property type="entry name" value="Transpeptidase"/>
    <property type="match status" value="1"/>
</dbReference>
<dbReference type="InterPro" id="IPR001460">
    <property type="entry name" value="PCN-bd_Tpept"/>
</dbReference>
<evidence type="ECO:0000256" key="1">
    <source>
        <dbReference type="ARBA" id="ARBA00002624"/>
    </source>
</evidence>
<keyword evidence="17" id="KW-0812">Transmembrane</keyword>